<evidence type="ECO:0000313" key="2">
    <source>
        <dbReference type="Proteomes" id="UP000215914"/>
    </source>
</evidence>
<keyword evidence="2" id="KW-1185">Reference proteome</keyword>
<reference evidence="1" key="2">
    <citation type="submission" date="2020-06" db="EMBL/GenBank/DDBJ databases">
        <title>Helianthus annuus Genome sequencing and assembly Release 2.</title>
        <authorList>
            <person name="Gouzy J."/>
            <person name="Langlade N."/>
            <person name="Munos S."/>
        </authorList>
    </citation>
    <scope>NUCLEOTIDE SEQUENCE</scope>
    <source>
        <tissue evidence="1">Leaves</tissue>
    </source>
</reference>
<organism evidence="1 2">
    <name type="scientific">Helianthus annuus</name>
    <name type="common">Common sunflower</name>
    <dbReference type="NCBI Taxonomy" id="4232"/>
    <lineage>
        <taxon>Eukaryota</taxon>
        <taxon>Viridiplantae</taxon>
        <taxon>Streptophyta</taxon>
        <taxon>Embryophyta</taxon>
        <taxon>Tracheophyta</taxon>
        <taxon>Spermatophyta</taxon>
        <taxon>Magnoliopsida</taxon>
        <taxon>eudicotyledons</taxon>
        <taxon>Gunneridae</taxon>
        <taxon>Pentapetalae</taxon>
        <taxon>asterids</taxon>
        <taxon>campanulids</taxon>
        <taxon>Asterales</taxon>
        <taxon>Asteraceae</taxon>
        <taxon>Asteroideae</taxon>
        <taxon>Heliantheae alliance</taxon>
        <taxon>Heliantheae</taxon>
        <taxon>Helianthus</taxon>
    </lineage>
</organism>
<dbReference type="EMBL" id="MNCJ02000316">
    <property type="protein sequence ID" value="KAF5821424.1"/>
    <property type="molecule type" value="Genomic_DNA"/>
</dbReference>
<name>A0A9K3JUK9_HELAN</name>
<dbReference type="AlphaFoldDB" id="A0A9K3JUK9"/>
<proteinExistence type="predicted"/>
<sequence>MKYQFPVGLFGCQFSALIPNASADAANLIASLLSWDPGQRRWMRFNIRFLIGFTMFQS</sequence>
<accession>A0A9K3JUK9</accession>
<dbReference type="Proteomes" id="UP000215914">
    <property type="component" value="Unassembled WGS sequence"/>
</dbReference>
<reference evidence="1" key="1">
    <citation type="journal article" date="2017" name="Nature">
        <title>The sunflower genome provides insights into oil metabolism, flowering and Asterid evolution.</title>
        <authorList>
            <person name="Badouin H."/>
            <person name="Gouzy J."/>
            <person name="Grassa C.J."/>
            <person name="Murat F."/>
            <person name="Staton S.E."/>
            <person name="Cottret L."/>
            <person name="Lelandais-Briere C."/>
            <person name="Owens G.L."/>
            <person name="Carrere S."/>
            <person name="Mayjonade B."/>
            <person name="Legrand L."/>
            <person name="Gill N."/>
            <person name="Kane N.C."/>
            <person name="Bowers J.E."/>
            <person name="Hubner S."/>
            <person name="Bellec A."/>
            <person name="Berard A."/>
            <person name="Berges H."/>
            <person name="Blanchet N."/>
            <person name="Boniface M.C."/>
            <person name="Brunel D."/>
            <person name="Catrice O."/>
            <person name="Chaidir N."/>
            <person name="Claudel C."/>
            <person name="Donnadieu C."/>
            <person name="Faraut T."/>
            <person name="Fievet G."/>
            <person name="Helmstetter N."/>
            <person name="King M."/>
            <person name="Knapp S.J."/>
            <person name="Lai Z."/>
            <person name="Le Paslier M.C."/>
            <person name="Lippi Y."/>
            <person name="Lorenzon L."/>
            <person name="Mandel J.R."/>
            <person name="Marage G."/>
            <person name="Marchand G."/>
            <person name="Marquand E."/>
            <person name="Bret-Mestries E."/>
            <person name="Morien E."/>
            <person name="Nambeesan S."/>
            <person name="Nguyen T."/>
            <person name="Pegot-Espagnet P."/>
            <person name="Pouilly N."/>
            <person name="Raftis F."/>
            <person name="Sallet E."/>
            <person name="Schiex T."/>
            <person name="Thomas J."/>
            <person name="Vandecasteele C."/>
            <person name="Vares D."/>
            <person name="Vear F."/>
            <person name="Vautrin S."/>
            <person name="Crespi M."/>
            <person name="Mangin B."/>
            <person name="Burke J.M."/>
            <person name="Salse J."/>
            <person name="Munos S."/>
            <person name="Vincourt P."/>
            <person name="Rieseberg L.H."/>
            <person name="Langlade N.B."/>
        </authorList>
    </citation>
    <scope>NUCLEOTIDE SEQUENCE</scope>
    <source>
        <tissue evidence="1">Leaves</tissue>
    </source>
</reference>
<dbReference type="Gramene" id="mRNA:HanXRQr2_Chr01g0013841">
    <property type="protein sequence ID" value="CDS:HanXRQr2_Chr01g0013841.1"/>
    <property type="gene ID" value="HanXRQr2_Chr01g0013841"/>
</dbReference>
<gene>
    <name evidence="1" type="ORF">HanXRQr2_Chr01g0013841</name>
</gene>
<protein>
    <submittedName>
        <fullName evidence="1">Uncharacterized protein</fullName>
    </submittedName>
</protein>
<evidence type="ECO:0000313" key="1">
    <source>
        <dbReference type="EMBL" id="KAF5821424.1"/>
    </source>
</evidence>
<comment type="caution">
    <text evidence="1">The sequence shown here is derived from an EMBL/GenBank/DDBJ whole genome shotgun (WGS) entry which is preliminary data.</text>
</comment>